<accession>A0A3A4KKP3</accession>
<name>A0A3A4KKP3_9NOCA</name>
<dbReference type="InterPro" id="IPR052913">
    <property type="entry name" value="Glycopeptide_resist_protein"/>
</dbReference>
<reference evidence="3 4" key="1">
    <citation type="submission" date="2018-09" db="EMBL/GenBank/DDBJ databases">
        <title>YIM PH21274 draft genome.</title>
        <authorList>
            <person name="Miao C."/>
        </authorList>
    </citation>
    <scope>NUCLEOTIDE SEQUENCE [LARGE SCALE GENOMIC DNA]</scope>
    <source>
        <strain evidence="3 4">YIM PH 21724</strain>
    </source>
</reference>
<dbReference type="InterPro" id="IPR007391">
    <property type="entry name" value="Vancomycin_resist_VanW"/>
</dbReference>
<dbReference type="PANTHER" id="PTHR35788:SF1">
    <property type="entry name" value="EXPORTED PROTEIN"/>
    <property type="match status" value="1"/>
</dbReference>
<dbReference type="Pfam" id="PF12229">
    <property type="entry name" value="PG_binding_4"/>
    <property type="match status" value="1"/>
</dbReference>
<protein>
    <submittedName>
        <fullName evidence="3">Vancomycin resistance protein</fullName>
    </submittedName>
</protein>
<dbReference type="AlphaFoldDB" id="A0A3A4KKP3"/>
<feature type="region of interest" description="Disordered" evidence="1">
    <location>
        <begin position="1"/>
        <end position="61"/>
    </location>
</feature>
<keyword evidence="4" id="KW-1185">Reference proteome</keyword>
<organism evidence="3 4">
    <name type="scientific">Nocardia panacis</name>
    <dbReference type="NCBI Taxonomy" id="2340916"/>
    <lineage>
        <taxon>Bacteria</taxon>
        <taxon>Bacillati</taxon>
        <taxon>Actinomycetota</taxon>
        <taxon>Actinomycetes</taxon>
        <taxon>Mycobacteriales</taxon>
        <taxon>Nocardiaceae</taxon>
        <taxon>Nocardia</taxon>
    </lineage>
</organism>
<dbReference type="EMBL" id="QZFU01000016">
    <property type="protein sequence ID" value="RJO77244.1"/>
    <property type="molecule type" value="Genomic_DNA"/>
</dbReference>
<gene>
    <name evidence="3" type="ORF">D5S18_11195</name>
</gene>
<evidence type="ECO:0000313" key="4">
    <source>
        <dbReference type="Proteomes" id="UP000266677"/>
    </source>
</evidence>
<dbReference type="InterPro" id="IPR022029">
    <property type="entry name" value="YoaR-like_PG-bd"/>
</dbReference>
<dbReference type="OrthoDB" id="9813301at2"/>
<proteinExistence type="predicted"/>
<feature type="domain" description="YoaR-like putative peptidoglycan binding" evidence="2">
    <location>
        <begin position="580"/>
        <end position="644"/>
    </location>
</feature>
<evidence type="ECO:0000256" key="1">
    <source>
        <dbReference type="SAM" id="MobiDB-lite"/>
    </source>
</evidence>
<sequence length="886" mass="92478">MRPIAPPIESAASVRQREQPAGEPVESARRAESAAYDVTTGQSGRVRDWSVESGSAGAPFEFGSAEDVKSAEAASTKTNAAATEAYGASTAAYTAATEAHTEAVAADVAANSAYTEATPADVAPTEAHIAEIPADATPTEVYPVASGPEVAPTDVYPVASRANVVLTEAYSAASRAEVTSTEAYSAATRATVASTQVHTAASPADVAPTEAYVATRADVASTEVYAAATRADVASTQVHTAASPADVAPTEAYAATRADVAPTEAYTVATADVASTDVHASETEQSESPDSSERPRKRSRRGRSAKDEQPTPADRWNAARTPRVETPHTPLLKRPLTKRIGLAVGALAVVGGLVYVADLLLTSGSVPRGTVVAGVDIGGMNPGSADARLRAALESRSTREIPVTIGDMRSTLVPNAAGLDFDWPATWSRIGGQPLNPFTRVLSLLQTHTVPVVSAVDSAALDRQMAALRVHDRPTVEGTVIFQGAKPVAVPPVPGRVLDVDAARKQIVRDWMLGGGLDLPQIAAPMTVRPESVDRAMRDFAVPAVSAPIVFAGKGAEARLDPAQIASILTFIPNGEGGLAPSFKQDIAIGLLAPQLGASEVEPKDAGFSFAAGAAKVVPAVVGDKVNWPKSLEQLPNLIVAQQRTAPAIYEKADPKLTTEAAQGLNITEVMGQFTTGGFSGPSGVNIRTVARKVDGAIIKPGDTFSLNDFTGPRGTAEGYVESGIIDHGRPSTAVGGGISQFATTLYNAAYFAGLEDAGHTEHSYYISRYPAAREATVFDGAIDLRFRNNTPNGIYIETSASDSEITVRLWGVKTVDVESITGEKSKPTEPQTVKLAKGHDCIASEGAPGFTISDTRVISDHRTGREISRHTRTVKYDPIPVVKCE</sequence>
<dbReference type="PANTHER" id="PTHR35788">
    <property type="entry name" value="EXPORTED PROTEIN-RELATED"/>
    <property type="match status" value="1"/>
</dbReference>
<feature type="compositionally biased region" description="Basic and acidic residues" evidence="1">
    <location>
        <begin position="15"/>
        <end position="32"/>
    </location>
</feature>
<dbReference type="Pfam" id="PF04294">
    <property type="entry name" value="VanW"/>
    <property type="match status" value="1"/>
</dbReference>
<evidence type="ECO:0000259" key="2">
    <source>
        <dbReference type="Pfam" id="PF12229"/>
    </source>
</evidence>
<comment type="caution">
    <text evidence="3">The sequence shown here is derived from an EMBL/GenBank/DDBJ whole genome shotgun (WGS) entry which is preliminary data.</text>
</comment>
<dbReference type="Proteomes" id="UP000266677">
    <property type="component" value="Unassembled WGS sequence"/>
</dbReference>
<feature type="region of interest" description="Disordered" evidence="1">
    <location>
        <begin position="276"/>
        <end position="330"/>
    </location>
</feature>
<evidence type="ECO:0000313" key="3">
    <source>
        <dbReference type="EMBL" id="RJO77244.1"/>
    </source>
</evidence>